<dbReference type="Pfam" id="PF09106">
    <property type="entry name" value="WHD_2nd_SelB"/>
    <property type="match status" value="1"/>
</dbReference>
<dbReference type="CDD" id="cd15491">
    <property type="entry name" value="selB_III"/>
    <property type="match status" value="1"/>
</dbReference>
<dbReference type="Pfam" id="PF09107">
    <property type="entry name" value="WHD_3rd_SelB"/>
    <property type="match status" value="1"/>
</dbReference>
<evidence type="ECO:0000256" key="4">
    <source>
        <dbReference type="ARBA" id="ARBA00022741"/>
    </source>
</evidence>
<dbReference type="Gene3D" id="2.40.30.10">
    <property type="entry name" value="Translation factors"/>
    <property type="match status" value="1"/>
</dbReference>
<dbReference type="SUPFAM" id="SSF46785">
    <property type="entry name" value="Winged helix' DNA-binding domain"/>
    <property type="match status" value="3"/>
</dbReference>
<dbReference type="SUPFAM" id="SSF50465">
    <property type="entry name" value="EF-Tu/eEF-1alpha/eIF2-gamma C-terminal domain"/>
    <property type="match status" value="1"/>
</dbReference>
<feature type="domain" description="Tr-type G" evidence="9">
    <location>
        <begin position="1"/>
        <end position="173"/>
    </location>
</feature>
<evidence type="ECO:0000256" key="3">
    <source>
        <dbReference type="ARBA" id="ARBA00022490"/>
    </source>
</evidence>
<keyword evidence="6" id="KW-0342">GTP-binding</keyword>
<dbReference type="InterPro" id="IPR005225">
    <property type="entry name" value="Small_GTP-bd"/>
</dbReference>
<keyword evidence="3" id="KW-0963">Cytoplasm</keyword>
<dbReference type="GO" id="GO:0003746">
    <property type="term" value="F:translation elongation factor activity"/>
    <property type="evidence" value="ECO:0007669"/>
    <property type="project" value="UniProtKB-KW"/>
</dbReference>
<evidence type="ECO:0000256" key="8">
    <source>
        <dbReference type="ARBA" id="ARBA00031615"/>
    </source>
</evidence>
<dbReference type="InterPro" id="IPR000795">
    <property type="entry name" value="T_Tr_GTP-bd_dom"/>
</dbReference>
<dbReference type="InterPro" id="IPR004535">
    <property type="entry name" value="Transl_elong_SelB"/>
</dbReference>
<dbReference type="PANTHER" id="PTHR43721">
    <property type="entry name" value="ELONGATION FACTOR TU-RELATED"/>
    <property type="match status" value="1"/>
</dbReference>
<gene>
    <name evidence="10" type="primary">selB</name>
    <name evidence="10" type="ORF">PITCH_A930007</name>
</gene>
<organism evidence="10">
    <name type="scientific">uncultured Desulfobacterium sp</name>
    <dbReference type="NCBI Taxonomy" id="201089"/>
    <lineage>
        <taxon>Bacteria</taxon>
        <taxon>Pseudomonadati</taxon>
        <taxon>Thermodesulfobacteriota</taxon>
        <taxon>Desulfobacteria</taxon>
        <taxon>Desulfobacterales</taxon>
        <taxon>Desulfobacteriaceae</taxon>
        <taxon>Desulfobacterium</taxon>
        <taxon>environmental samples</taxon>
    </lineage>
</organism>
<dbReference type="InterPro" id="IPR031157">
    <property type="entry name" value="G_TR_CS"/>
</dbReference>
<comment type="function">
    <text evidence="7">Translation factor necessary for the incorporation of selenocysteine into proteins. It probably replaces EF-Tu for the insertion of selenocysteine directed by the UGA codon. SelB binds GTP and GDP.</text>
</comment>
<evidence type="ECO:0000256" key="5">
    <source>
        <dbReference type="ARBA" id="ARBA00022917"/>
    </source>
</evidence>
<dbReference type="InterPro" id="IPR050055">
    <property type="entry name" value="EF-Tu_GTPase"/>
</dbReference>
<dbReference type="FunFam" id="3.40.50.300:FF:001064">
    <property type="entry name" value="Selenocysteine-specific translation elongation factor"/>
    <property type="match status" value="1"/>
</dbReference>
<dbReference type="InterPro" id="IPR015190">
    <property type="entry name" value="Elong_fac_SelB-wing-hlx_typ-2"/>
</dbReference>
<evidence type="ECO:0000256" key="6">
    <source>
        <dbReference type="ARBA" id="ARBA00023134"/>
    </source>
</evidence>
<evidence type="ECO:0000256" key="7">
    <source>
        <dbReference type="ARBA" id="ARBA00025526"/>
    </source>
</evidence>
<dbReference type="Gene3D" id="1.10.10.10">
    <property type="entry name" value="Winged helix-like DNA-binding domain superfamily/Winged helix DNA-binding domain"/>
    <property type="match status" value="1"/>
</dbReference>
<dbReference type="GO" id="GO:0005737">
    <property type="term" value="C:cytoplasm"/>
    <property type="evidence" value="ECO:0007669"/>
    <property type="project" value="UniProtKB-SubCell"/>
</dbReference>
<evidence type="ECO:0000256" key="1">
    <source>
        <dbReference type="ARBA" id="ARBA00004496"/>
    </source>
</evidence>
<name>A0A445N3Z7_9BACT</name>
<dbReference type="NCBIfam" id="TIGR00475">
    <property type="entry name" value="selB"/>
    <property type="match status" value="1"/>
</dbReference>
<reference evidence="10" key="1">
    <citation type="submission" date="2018-01" db="EMBL/GenBank/DDBJ databases">
        <authorList>
            <person name="Regsiter A."/>
            <person name="William W."/>
        </authorList>
    </citation>
    <scope>NUCLEOTIDE SEQUENCE</scope>
    <source>
        <strain evidence="10">TRIP AH-1</strain>
    </source>
</reference>
<dbReference type="Pfam" id="PF25461">
    <property type="entry name" value="Beta-barrel_SelB"/>
    <property type="match status" value="1"/>
</dbReference>
<dbReference type="PANTHER" id="PTHR43721:SF22">
    <property type="entry name" value="ELONGATION FACTOR TU, MITOCHONDRIAL"/>
    <property type="match status" value="1"/>
</dbReference>
<dbReference type="EMBL" id="OJIN01000240">
    <property type="protein sequence ID" value="SPD76429.1"/>
    <property type="molecule type" value="Genomic_DNA"/>
</dbReference>
<dbReference type="CDD" id="cd03696">
    <property type="entry name" value="SelB_II"/>
    <property type="match status" value="1"/>
</dbReference>
<dbReference type="InterPro" id="IPR036388">
    <property type="entry name" value="WH-like_DNA-bd_sf"/>
</dbReference>
<keyword evidence="10" id="KW-0251">Elongation factor</keyword>
<keyword evidence="4" id="KW-0547">Nucleotide-binding</keyword>
<evidence type="ECO:0000256" key="2">
    <source>
        <dbReference type="ARBA" id="ARBA00015953"/>
    </source>
</evidence>
<dbReference type="SUPFAM" id="SSF52540">
    <property type="entry name" value="P-loop containing nucleoside triphosphate hydrolases"/>
    <property type="match status" value="1"/>
</dbReference>
<dbReference type="Gene3D" id="1.10.10.2770">
    <property type="match status" value="1"/>
</dbReference>
<dbReference type="GO" id="GO:0005525">
    <property type="term" value="F:GTP binding"/>
    <property type="evidence" value="ECO:0007669"/>
    <property type="project" value="UniProtKB-KW"/>
</dbReference>
<proteinExistence type="predicted"/>
<dbReference type="CDD" id="cd04171">
    <property type="entry name" value="SelB"/>
    <property type="match status" value="1"/>
</dbReference>
<dbReference type="InterPro" id="IPR057335">
    <property type="entry name" value="Beta-barrel_SelB"/>
</dbReference>
<sequence>MKQIILGTAGHIDHGKTSLIKALTGIDTDRLKEEKERGITIELGFAHFKLPSGQVLGIVDVPGHEKFVKNMVAGATGIDIVALVIAADEGVMPQTREHLEICQLLKIRRGLVVLTKIDMVDADWLELVKEDVSQYLSETFLANAPVMEVSSATGQGLPELTSVLDKMANEIPERDAGHIFRVPVDRVFTMKGFGTVITGTSVSGKIRTGEEVTIYPQGINSRIRGLQVHNKEVEEVHAGLRTAVNLQGIEKAIIQRGDVLATKDAMRPTFMVDANLHLLASSPRNIKNRARVRFHSGTSEIMARAVLLDRDELKPGESCYAQIRLDEPTAVLRNDHYVVRSYSPVRTIGGGEILNAHPRGKKKRFSTSVLDEMKTLDTGEINNLIELFVSISRFQGLDQGDLPFLTNTNKKKLDEILKKLLAQKRISLFDKERGALIHENFLNSARAEVLSTIAQYHKDQPLKVGLLKEELRSRTTGAGNPKLFNHLIGMLTQEGAIVQEKEVVRIKDHQVTLAEDQEETRKRLEKIYKKSGIEPPYVKDWKDQFPGNSGLDVLQVMAKDGVLLKVTEELYFHRDAIAELENRLVDFLKNHGEITTPQFKELTGTSRKYAIPLIEYFDQHQVTVRVGDSRVLRKK</sequence>
<dbReference type="Gene3D" id="3.40.50.300">
    <property type="entry name" value="P-loop containing nucleotide triphosphate hydrolases"/>
    <property type="match status" value="1"/>
</dbReference>
<dbReference type="PROSITE" id="PS00301">
    <property type="entry name" value="G_TR_1"/>
    <property type="match status" value="1"/>
</dbReference>
<dbReference type="InterPro" id="IPR009001">
    <property type="entry name" value="Transl_elong_EF1A/Init_IF2_C"/>
</dbReference>
<accession>A0A445N3Z7</accession>
<keyword evidence="5" id="KW-0648">Protein biosynthesis</keyword>
<protein>
    <recommendedName>
        <fullName evidence="2">Selenocysteine-specific elongation factor</fullName>
    </recommendedName>
    <alternativeName>
        <fullName evidence="8">SelB translation factor</fullName>
    </alternativeName>
</protein>
<dbReference type="InterPro" id="IPR036390">
    <property type="entry name" value="WH_DNA-bd_sf"/>
</dbReference>
<evidence type="ECO:0000259" key="9">
    <source>
        <dbReference type="PROSITE" id="PS51722"/>
    </source>
</evidence>
<dbReference type="NCBIfam" id="TIGR00231">
    <property type="entry name" value="small_GTP"/>
    <property type="match status" value="1"/>
</dbReference>
<dbReference type="PROSITE" id="PS51722">
    <property type="entry name" value="G_TR_2"/>
    <property type="match status" value="1"/>
</dbReference>
<dbReference type="Pfam" id="PF03144">
    <property type="entry name" value="GTP_EFTU_D2"/>
    <property type="match status" value="1"/>
</dbReference>
<dbReference type="InterPro" id="IPR015191">
    <property type="entry name" value="SelB_WHD4"/>
</dbReference>
<dbReference type="InterPro" id="IPR004161">
    <property type="entry name" value="EFTu-like_2"/>
</dbReference>
<dbReference type="Pfam" id="PF00009">
    <property type="entry name" value="GTP_EFTU"/>
    <property type="match status" value="1"/>
</dbReference>
<dbReference type="GO" id="GO:0003723">
    <property type="term" value="F:RNA binding"/>
    <property type="evidence" value="ECO:0007669"/>
    <property type="project" value="InterPro"/>
</dbReference>
<dbReference type="InterPro" id="IPR027417">
    <property type="entry name" value="P-loop_NTPase"/>
</dbReference>
<comment type="subcellular location">
    <subcellularLocation>
        <location evidence="1">Cytoplasm</location>
    </subcellularLocation>
</comment>
<dbReference type="AlphaFoldDB" id="A0A445N3Z7"/>
<evidence type="ECO:0000313" key="10">
    <source>
        <dbReference type="EMBL" id="SPD76429.1"/>
    </source>
</evidence>
<dbReference type="SUPFAM" id="SSF50447">
    <property type="entry name" value="Translation proteins"/>
    <property type="match status" value="1"/>
</dbReference>
<dbReference type="PRINTS" id="PR00315">
    <property type="entry name" value="ELONGATNFCT"/>
</dbReference>
<dbReference type="GO" id="GO:0003924">
    <property type="term" value="F:GTPase activity"/>
    <property type="evidence" value="ECO:0007669"/>
    <property type="project" value="InterPro"/>
</dbReference>
<dbReference type="GO" id="GO:0001514">
    <property type="term" value="P:selenocysteine incorporation"/>
    <property type="evidence" value="ECO:0007669"/>
    <property type="project" value="InterPro"/>
</dbReference>
<dbReference type="InterPro" id="IPR009000">
    <property type="entry name" value="Transl_B-barrel_sf"/>
</dbReference>